<feature type="region of interest" description="Disordered" evidence="1">
    <location>
        <begin position="1"/>
        <end position="21"/>
    </location>
</feature>
<reference evidence="3" key="1">
    <citation type="submission" date="2022-11" db="UniProtKB">
        <authorList>
            <consortium name="WormBaseParasite"/>
        </authorList>
    </citation>
    <scope>IDENTIFICATION</scope>
</reference>
<sequence length="282" mass="32050">MPLKRLTPEWHHREDGGSKWPGADIGQTALDLTSDEADKILIRWKEEYYSSIRWTFVGCIGIFFGPLISREGYGPKERFSRALPQVHFFVLSNASGNPPDYYEKFLNYWDLIRGHLQLDPESRDFKDVRENLAKHAVQCACKMSEDCKIGNGTVAKPCHFNIVDGKEQCSMMINAKVKSKPMHARRLEKPLLACTELTYRNLGCGRDICMKDCDKKGWSSWSACDIHGNKSRIRLDRTDSYSKFTESCPKTVTVPCVLTSTATSTTTTSNSFTLSRTRVFLP</sequence>
<accession>A0A915IGL6</accession>
<protein>
    <submittedName>
        <fullName evidence="3">Uncharacterized protein</fullName>
    </submittedName>
</protein>
<dbReference type="AlphaFoldDB" id="A0A915IGL6"/>
<proteinExistence type="predicted"/>
<keyword evidence="2" id="KW-1185">Reference proteome</keyword>
<evidence type="ECO:0000313" key="3">
    <source>
        <dbReference type="WBParaSite" id="nRc.2.0.1.t12431-RA"/>
    </source>
</evidence>
<evidence type="ECO:0000313" key="2">
    <source>
        <dbReference type="Proteomes" id="UP000887565"/>
    </source>
</evidence>
<dbReference type="WBParaSite" id="nRc.2.0.1.t12431-RA">
    <property type="protein sequence ID" value="nRc.2.0.1.t12431-RA"/>
    <property type="gene ID" value="nRc.2.0.1.g12431"/>
</dbReference>
<feature type="compositionally biased region" description="Basic and acidic residues" evidence="1">
    <location>
        <begin position="1"/>
        <end position="17"/>
    </location>
</feature>
<dbReference type="Proteomes" id="UP000887565">
    <property type="component" value="Unplaced"/>
</dbReference>
<organism evidence="2 3">
    <name type="scientific">Romanomermis culicivorax</name>
    <name type="common">Nematode worm</name>
    <dbReference type="NCBI Taxonomy" id="13658"/>
    <lineage>
        <taxon>Eukaryota</taxon>
        <taxon>Metazoa</taxon>
        <taxon>Ecdysozoa</taxon>
        <taxon>Nematoda</taxon>
        <taxon>Enoplea</taxon>
        <taxon>Dorylaimia</taxon>
        <taxon>Mermithida</taxon>
        <taxon>Mermithoidea</taxon>
        <taxon>Mermithidae</taxon>
        <taxon>Romanomermis</taxon>
    </lineage>
</organism>
<name>A0A915IGL6_ROMCU</name>
<evidence type="ECO:0000256" key="1">
    <source>
        <dbReference type="SAM" id="MobiDB-lite"/>
    </source>
</evidence>